<evidence type="ECO:0000256" key="2">
    <source>
        <dbReference type="SAM" id="MobiDB-lite"/>
    </source>
</evidence>
<keyword evidence="1" id="KW-0677">Repeat</keyword>
<keyword evidence="3" id="KW-0732">Signal</keyword>
<organism evidence="4 5">
    <name type="scientific">Durusdinium trenchii</name>
    <dbReference type="NCBI Taxonomy" id="1381693"/>
    <lineage>
        <taxon>Eukaryota</taxon>
        <taxon>Sar</taxon>
        <taxon>Alveolata</taxon>
        <taxon>Dinophyceae</taxon>
        <taxon>Suessiales</taxon>
        <taxon>Symbiodiniaceae</taxon>
        <taxon>Durusdinium</taxon>
    </lineage>
</organism>
<feature type="compositionally biased region" description="Basic and acidic residues" evidence="2">
    <location>
        <begin position="785"/>
        <end position="801"/>
    </location>
</feature>
<sequence>MLRRPWRPGRWQWCRLASTADLCVELHGLAARGALAAAERRLSVEGLPGQSTPGALVAASCLPPKYRGTIFRCLLLAAINADDADAASRWLTGFARFLPDASSRMTTLEERGLEERGPSGLEVLGRLLGVVSEGGPQAAERWFLALEGSGPLAELLRHRVMVRSGDFSSMERSLACLPALQAPCEDRATAVEQALERIAKGSDPGRVHLWLWRFDSMASFIDYIPGVAECSSALLAAARMGDVPRAEYFLQRCTGARSLRSWLASATKEQMVEMLDNFNLLLFSCAMAHEAERAQLWLQCLRERHEPNFQSFSHVMNSCAAIASTRTTEHYFQEMIRSQIEATANEYTILLRACGKVGDSRRASCWISRMEEACVEVDVFGLNALLAAQAGEADHTAALNLLDEMCAGSQPAMPDAVSYSYVAYAFSTAALSASRRQLLQNAEDILLRSRAAMLEVDGNAYRVLLRRSARLGDAERAGRLWRDMKLLDHDPGTSALLEVLQAASSAPFLGLAQEAFQALPATHERREDSLLLVIRPLAELGDWRGIERMLQRWGPGPQTAAVARLQLQALSEAVPRKRQRSMEAASKLLLAGEGILGETAELLHRALGGGRSSASAALPVLLGPLQQRQAALLCASRTKAALDLNDPERAEGWVREPCSEMGVMAYNLLSYGEEKERSPQRYRESAEERGLAAAARLAAAVAAATHGDPKFRLRRHSAIGCSPSSPQAPFHAWKEPKEKSKETPKENGRRCEHDERRDERPERPERQRRASPTRPPRAQSARRPARLDPPARARSADPRRRYEAAFVPEGTEDGHAARRSTGHILTAAVNAAFEVVETPRLAQLVCEVPSRRPASAIEFEAQLENRAKSTRNLANERDMLPHHSLPEMFLQSRALENSLEVATRYGLAFLHYNVSLCGRLSFMSIAHLDVGTFSLVGKALAIILTVLLSRVVLKKGQSPQQYSLVVAVAVATMVFCQSEELKPLALSDTEEHSKKRPLGALLRLQTYLAVQQNLHASGAHRDEVRQMRESDIQHVLQQVQARMVSLQSQAESSSSQRKDLEGELSQSQESLKMQLSHLDEVRAQIDKEIEELDERKRQLRIELDTVSRQLDEARMKQKEHMEKSDKSLHRSELYNVKASIQEKINGAESEAVSSGKEKELLDQTRKILEDSGTTLQTSVQEQQGDLKQKLVDFQEHFKALLADHLRFCEVKARQLQAQAEASVTEANKELLLATARSAEEAFEAKFHRRNA</sequence>
<comment type="caution">
    <text evidence="4">The sequence shown here is derived from an EMBL/GenBank/DDBJ whole genome shotgun (WGS) entry which is preliminary data.</text>
</comment>
<feature type="compositionally biased region" description="Basic and acidic residues" evidence="2">
    <location>
        <begin position="732"/>
        <end position="768"/>
    </location>
</feature>
<gene>
    <name evidence="4" type="ORF">CCMP2556_LOCUS45995</name>
</gene>
<feature type="region of interest" description="Disordered" evidence="2">
    <location>
        <begin position="1046"/>
        <end position="1070"/>
    </location>
</feature>
<proteinExistence type="predicted"/>
<dbReference type="Proteomes" id="UP001642484">
    <property type="component" value="Unassembled WGS sequence"/>
</dbReference>
<feature type="compositionally biased region" description="Low complexity" evidence="2">
    <location>
        <begin position="770"/>
        <end position="784"/>
    </location>
</feature>
<keyword evidence="5" id="KW-1185">Reference proteome</keyword>
<dbReference type="EMBL" id="CAXAMN010025650">
    <property type="protein sequence ID" value="CAK9096758.1"/>
    <property type="molecule type" value="Genomic_DNA"/>
</dbReference>
<evidence type="ECO:0000313" key="5">
    <source>
        <dbReference type="Proteomes" id="UP001642484"/>
    </source>
</evidence>
<reference evidence="4 5" key="1">
    <citation type="submission" date="2024-02" db="EMBL/GenBank/DDBJ databases">
        <authorList>
            <person name="Chen Y."/>
            <person name="Shah S."/>
            <person name="Dougan E. K."/>
            <person name="Thang M."/>
            <person name="Chan C."/>
        </authorList>
    </citation>
    <scope>NUCLEOTIDE SEQUENCE [LARGE SCALE GENOMIC DNA]</scope>
</reference>
<feature type="region of interest" description="Disordered" evidence="2">
    <location>
        <begin position="717"/>
        <end position="801"/>
    </location>
</feature>
<dbReference type="Gene3D" id="1.25.40.10">
    <property type="entry name" value="Tetratricopeptide repeat domain"/>
    <property type="match status" value="2"/>
</dbReference>
<evidence type="ECO:0000313" key="4">
    <source>
        <dbReference type="EMBL" id="CAK9096758.1"/>
    </source>
</evidence>
<name>A0ABP0RAG2_9DINO</name>
<feature type="signal peptide" evidence="3">
    <location>
        <begin position="1"/>
        <end position="15"/>
    </location>
</feature>
<accession>A0ABP0RAG2</accession>
<evidence type="ECO:0000256" key="3">
    <source>
        <dbReference type="SAM" id="SignalP"/>
    </source>
</evidence>
<dbReference type="InterPro" id="IPR011990">
    <property type="entry name" value="TPR-like_helical_dom_sf"/>
</dbReference>
<protein>
    <submittedName>
        <fullName evidence="4">Uncharacterized protein</fullName>
    </submittedName>
</protein>
<dbReference type="InterPro" id="IPR002885">
    <property type="entry name" value="PPR_rpt"/>
</dbReference>
<dbReference type="Pfam" id="PF13812">
    <property type="entry name" value="PPR_3"/>
    <property type="match status" value="1"/>
</dbReference>
<feature type="chain" id="PRO_5045082281" evidence="3">
    <location>
        <begin position="16"/>
        <end position="1251"/>
    </location>
</feature>
<feature type="compositionally biased region" description="Low complexity" evidence="2">
    <location>
        <begin position="1046"/>
        <end position="1055"/>
    </location>
</feature>
<dbReference type="PANTHER" id="PTHR47447">
    <property type="entry name" value="OS03G0856100 PROTEIN"/>
    <property type="match status" value="1"/>
</dbReference>
<dbReference type="PANTHER" id="PTHR47447:SF17">
    <property type="entry name" value="OS12G0638900 PROTEIN"/>
    <property type="match status" value="1"/>
</dbReference>
<evidence type="ECO:0000256" key="1">
    <source>
        <dbReference type="ARBA" id="ARBA00022737"/>
    </source>
</evidence>